<feature type="non-terminal residue" evidence="2">
    <location>
        <position position="1"/>
    </location>
</feature>
<evidence type="ECO:0000313" key="2">
    <source>
        <dbReference type="EMBL" id="CAF1534075.1"/>
    </source>
</evidence>
<dbReference type="Proteomes" id="UP000677228">
    <property type="component" value="Unassembled WGS sequence"/>
</dbReference>
<protein>
    <submittedName>
        <fullName evidence="2">Uncharacterized protein</fullName>
    </submittedName>
</protein>
<comment type="caution">
    <text evidence="2">The sequence shown here is derived from an EMBL/GenBank/DDBJ whole genome shotgun (WGS) entry which is preliminary data.</text>
</comment>
<accession>A0A8S2FS90</accession>
<evidence type="ECO:0000313" key="3">
    <source>
        <dbReference type="EMBL" id="CAF4321376.1"/>
    </source>
</evidence>
<sequence length="49" mass="5667">NDHKDYQLESRLHFRANAALWSLKQMDAQARKESKKSGSSNKKTSDTRC</sequence>
<dbReference type="AlphaFoldDB" id="A0A8S2FS90"/>
<evidence type="ECO:0000256" key="1">
    <source>
        <dbReference type="SAM" id="MobiDB-lite"/>
    </source>
</evidence>
<gene>
    <name evidence="2" type="ORF">OVA965_LOCUS38410</name>
    <name evidence="3" type="ORF">TMI583_LOCUS39594</name>
</gene>
<feature type="region of interest" description="Disordered" evidence="1">
    <location>
        <begin position="26"/>
        <end position="49"/>
    </location>
</feature>
<evidence type="ECO:0000313" key="4">
    <source>
        <dbReference type="Proteomes" id="UP000677228"/>
    </source>
</evidence>
<reference evidence="2" key="1">
    <citation type="submission" date="2021-02" db="EMBL/GenBank/DDBJ databases">
        <authorList>
            <person name="Nowell W R."/>
        </authorList>
    </citation>
    <scope>NUCLEOTIDE SEQUENCE</scope>
</reference>
<name>A0A8S2FS90_9BILA</name>
<dbReference type="EMBL" id="CAJOBA010060136">
    <property type="protein sequence ID" value="CAF4321376.1"/>
    <property type="molecule type" value="Genomic_DNA"/>
</dbReference>
<dbReference type="EMBL" id="CAJNOK010037874">
    <property type="protein sequence ID" value="CAF1534075.1"/>
    <property type="molecule type" value="Genomic_DNA"/>
</dbReference>
<organism evidence="2 4">
    <name type="scientific">Didymodactylos carnosus</name>
    <dbReference type="NCBI Taxonomy" id="1234261"/>
    <lineage>
        <taxon>Eukaryota</taxon>
        <taxon>Metazoa</taxon>
        <taxon>Spiralia</taxon>
        <taxon>Gnathifera</taxon>
        <taxon>Rotifera</taxon>
        <taxon>Eurotatoria</taxon>
        <taxon>Bdelloidea</taxon>
        <taxon>Philodinida</taxon>
        <taxon>Philodinidae</taxon>
        <taxon>Didymodactylos</taxon>
    </lineage>
</organism>
<dbReference type="Proteomes" id="UP000682733">
    <property type="component" value="Unassembled WGS sequence"/>
</dbReference>
<proteinExistence type="predicted"/>